<comment type="caution">
    <text evidence="2">The sequence shown here is derived from an EMBL/GenBank/DDBJ whole genome shotgun (WGS) entry which is preliminary data.</text>
</comment>
<dbReference type="PROSITE" id="PS51257">
    <property type="entry name" value="PROKAR_LIPOPROTEIN"/>
    <property type="match status" value="1"/>
</dbReference>
<dbReference type="Proteomes" id="UP000030428">
    <property type="component" value="Unassembled WGS sequence"/>
</dbReference>
<feature type="signal peptide" evidence="1">
    <location>
        <begin position="1"/>
        <end position="21"/>
    </location>
</feature>
<organism evidence="2 3">
    <name type="scientific">Candidatus Thiomargarita nelsonii</name>
    <dbReference type="NCBI Taxonomy" id="1003181"/>
    <lineage>
        <taxon>Bacteria</taxon>
        <taxon>Pseudomonadati</taxon>
        <taxon>Pseudomonadota</taxon>
        <taxon>Gammaproteobacteria</taxon>
        <taxon>Thiotrichales</taxon>
        <taxon>Thiotrichaceae</taxon>
        <taxon>Thiomargarita</taxon>
    </lineage>
</organism>
<name>A0A0A6PC58_9GAMM</name>
<proteinExistence type="predicted"/>
<reference evidence="2 3" key="1">
    <citation type="journal article" date="2016" name="Front. Microbiol.">
        <title>Single-Cell (Meta-)Genomics of a Dimorphic Candidatus Thiomargarita nelsonii Reveals Genomic Plasticity.</title>
        <authorList>
            <person name="Flood B.E."/>
            <person name="Fliss P."/>
            <person name="Jones D.S."/>
            <person name="Dick G.J."/>
            <person name="Jain S."/>
            <person name="Kaster A.K."/>
            <person name="Winkel M."/>
            <person name="Mussmann M."/>
            <person name="Bailey J."/>
        </authorList>
    </citation>
    <scope>NUCLEOTIDE SEQUENCE [LARGE SCALE GENOMIC DNA]</scope>
    <source>
        <strain evidence="2">Hydrate Ridge</strain>
    </source>
</reference>
<protein>
    <recommendedName>
        <fullName evidence="4">Secreted protein</fullName>
    </recommendedName>
</protein>
<dbReference type="EMBL" id="JSZA02000133">
    <property type="protein sequence ID" value="KHD07839.1"/>
    <property type="molecule type" value="Genomic_DNA"/>
</dbReference>
<keyword evidence="1" id="KW-0732">Signal</keyword>
<accession>A0A0A6PC58</accession>
<dbReference type="AlphaFoldDB" id="A0A0A6PC58"/>
<sequence length="202" mass="21978">MYKKSSFLRALIVTTAVTTLAGCMTNVNPGPGSTNAPRVQEANEIHVSLLKSVAISSFNGKDGNTFKSELQVMLNPLFTVETSPQKAEGVFSGNVLKSSVEKDSNGSCIKKTAIFHVFIELKKAGEVIYSKTPAGKESENSCNILTTASSDSELLRKARKNALWEIQQDVASHQVKEDNGSWVKTGVESGQKMYDIIDLFKK</sequence>
<gene>
    <name evidence="2" type="ORF">PN36_24880</name>
</gene>
<evidence type="ECO:0000313" key="2">
    <source>
        <dbReference type="EMBL" id="KHD07839.1"/>
    </source>
</evidence>
<keyword evidence="3" id="KW-1185">Reference proteome</keyword>
<feature type="chain" id="PRO_5002031845" description="Secreted protein" evidence="1">
    <location>
        <begin position="22"/>
        <end position="202"/>
    </location>
</feature>
<evidence type="ECO:0000313" key="3">
    <source>
        <dbReference type="Proteomes" id="UP000030428"/>
    </source>
</evidence>
<evidence type="ECO:0008006" key="4">
    <source>
        <dbReference type="Google" id="ProtNLM"/>
    </source>
</evidence>
<evidence type="ECO:0000256" key="1">
    <source>
        <dbReference type="SAM" id="SignalP"/>
    </source>
</evidence>